<evidence type="ECO:0000259" key="8">
    <source>
        <dbReference type="PROSITE" id="PS50893"/>
    </source>
</evidence>
<dbReference type="AlphaFoldDB" id="A0A0S6U6H5"/>
<evidence type="ECO:0000256" key="5">
    <source>
        <dbReference type="ARBA" id="ARBA00022989"/>
    </source>
</evidence>
<dbReference type="InterPro" id="IPR036640">
    <property type="entry name" value="ABC1_TM_sf"/>
</dbReference>
<comment type="subcellular location">
    <subcellularLocation>
        <location evidence="1">Cell membrane</location>
        <topology evidence="1">Multi-pass membrane protein</topology>
    </subcellularLocation>
</comment>
<reference evidence="10" key="1">
    <citation type="submission" date="2013-10" db="EMBL/GenBank/DDBJ databases">
        <title>Draft genome sequence of Clostridium botulinum type B strain Osaka05.</title>
        <authorList>
            <person name="Sakaguchi Y."/>
            <person name="Hosomi K."/>
            <person name="Uchiyama J."/>
            <person name="Ogura Y."/>
            <person name="Sakaguchi M."/>
            <person name="Kohda T."/>
            <person name="Mukamoto M."/>
            <person name="Misawa N."/>
            <person name="Matsuzaki S."/>
            <person name="Hayashi T."/>
            <person name="Kozaki S."/>
        </authorList>
    </citation>
    <scope>NUCLEOTIDE SEQUENCE</scope>
    <source>
        <strain evidence="10">Osaka05</strain>
    </source>
</reference>
<dbReference type="GO" id="GO:0005886">
    <property type="term" value="C:plasma membrane"/>
    <property type="evidence" value="ECO:0007669"/>
    <property type="project" value="UniProtKB-SubCell"/>
</dbReference>
<evidence type="ECO:0000256" key="6">
    <source>
        <dbReference type="ARBA" id="ARBA00023136"/>
    </source>
</evidence>
<dbReference type="Proteomes" id="UP000054164">
    <property type="component" value="Unassembled WGS sequence"/>
</dbReference>
<dbReference type="SUPFAM" id="SSF52540">
    <property type="entry name" value="P-loop containing nucleoside triphosphate hydrolases"/>
    <property type="match status" value="1"/>
</dbReference>
<evidence type="ECO:0000256" key="2">
    <source>
        <dbReference type="ARBA" id="ARBA00022692"/>
    </source>
</evidence>
<dbReference type="PROSITE" id="PS50893">
    <property type="entry name" value="ABC_TRANSPORTER_2"/>
    <property type="match status" value="1"/>
</dbReference>
<keyword evidence="3" id="KW-0547">Nucleotide-binding</keyword>
<dbReference type="InterPro" id="IPR011527">
    <property type="entry name" value="ABC1_TM_dom"/>
</dbReference>
<sequence>MKRDKINIIKTVVKMIKECRSLIHQHDKWYLRINLGLIVISGALPAVLIVILQRIINRLQSGGYEFIQIFQLIVLYIGINILNFCLQEVYNYYNNSFSLKFNKFINLKMLNKSMQLQLKDFENTEIYNIIKRAENQGGTSVVNYLTSVFNVIKEIITIGSTIIILIHFRWWIILLVLIVPVIKCIYTINFDKKWYEIRIERTDKERRAWYINFLLMTGNAFKEIKLLGLKRYFISKYDKIQSGIINQDIALYKKLTIVSIILGLFDYFITGYAFTYTIYEGYIGIIMIGDVNAYTDCIYDIKSSIENTFSQINQIIQQSLYVELLFQFFDIEVRKDNSVIDINEINKIELKNVSFKYNNNYAIKDVSLVIERGTTIGLVGENGSGKTTLTKLILGFYDDYEGEILINDINLRKINKTSYTKKIGCVFQDYIKYETTLRENVGFGEIDNIYSDEKILNAIESVGLKEGIYINNGLETIIGNWFGDKQISIGEWQRIAIARALIRDSDLYILDEPDSSIDIIKQKELIDIYANIFKEKIGIFISHKVNYVHLLANKIYVLELGRIVEQGSHSELVKDGSIYKKLYTECKKI</sequence>
<dbReference type="GO" id="GO:0140359">
    <property type="term" value="F:ABC-type transporter activity"/>
    <property type="evidence" value="ECO:0007669"/>
    <property type="project" value="InterPro"/>
</dbReference>
<gene>
    <name evidence="10" type="ORF">CBO05C_2226</name>
</gene>
<dbReference type="InterPro" id="IPR027417">
    <property type="entry name" value="P-loop_NTPase"/>
</dbReference>
<dbReference type="PROSITE" id="PS50929">
    <property type="entry name" value="ABC_TM1F"/>
    <property type="match status" value="1"/>
</dbReference>
<dbReference type="HOGENOM" id="CLU_000604_84_3_9"/>
<dbReference type="Pfam" id="PF00005">
    <property type="entry name" value="ABC_tran"/>
    <property type="match status" value="1"/>
</dbReference>
<keyword evidence="5 7" id="KW-1133">Transmembrane helix</keyword>
<evidence type="ECO:0000313" key="10">
    <source>
        <dbReference type="EMBL" id="GAE02536.1"/>
    </source>
</evidence>
<dbReference type="EMBL" id="DF384213">
    <property type="protein sequence ID" value="GAE02536.1"/>
    <property type="molecule type" value="Genomic_DNA"/>
</dbReference>
<evidence type="ECO:0000256" key="1">
    <source>
        <dbReference type="ARBA" id="ARBA00004651"/>
    </source>
</evidence>
<evidence type="ECO:0000259" key="9">
    <source>
        <dbReference type="PROSITE" id="PS50929"/>
    </source>
</evidence>
<dbReference type="InterPro" id="IPR003593">
    <property type="entry name" value="AAA+_ATPase"/>
</dbReference>
<name>A0A0S6U6H5_CLOBO</name>
<dbReference type="PANTHER" id="PTHR24221">
    <property type="entry name" value="ATP-BINDING CASSETTE SUB-FAMILY B"/>
    <property type="match status" value="1"/>
</dbReference>
<evidence type="ECO:0000256" key="3">
    <source>
        <dbReference type="ARBA" id="ARBA00022741"/>
    </source>
</evidence>
<feature type="transmembrane region" description="Helical" evidence="7">
    <location>
        <begin position="35"/>
        <end position="56"/>
    </location>
</feature>
<proteinExistence type="predicted"/>
<dbReference type="GO" id="GO:0005524">
    <property type="term" value="F:ATP binding"/>
    <property type="evidence" value="ECO:0007669"/>
    <property type="project" value="UniProtKB-KW"/>
</dbReference>
<dbReference type="SMART" id="SM00382">
    <property type="entry name" value="AAA"/>
    <property type="match status" value="1"/>
</dbReference>
<evidence type="ECO:0000256" key="7">
    <source>
        <dbReference type="SAM" id="Phobius"/>
    </source>
</evidence>
<feature type="transmembrane region" description="Helical" evidence="7">
    <location>
        <begin position="170"/>
        <end position="188"/>
    </location>
</feature>
<dbReference type="SUPFAM" id="SSF90123">
    <property type="entry name" value="ABC transporter transmembrane region"/>
    <property type="match status" value="1"/>
</dbReference>
<dbReference type="GO" id="GO:0034040">
    <property type="term" value="F:ATPase-coupled lipid transmembrane transporter activity"/>
    <property type="evidence" value="ECO:0007669"/>
    <property type="project" value="TreeGrafter"/>
</dbReference>
<organism evidence="10">
    <name type="scientific">Clostridium botulinum B str. Osaka05</name>
    <dbReference type="NCBI Taxonomy" id="1407017"/>
    <lineage>
        <taxon>Bacteria</taxon>
        <taxon>Bacillati</taxon>
        <taxon>Bacillota</taxon>
        <taxon>Clostridia</taxon>
        <taxon>Eubacteriales</taxon>
        <taxon>Clostridiaceae</taxon>
        <taxon>Clostridium</taxon>
    </lineage>
</organism>
<dbReference type="PANTHER" id="PTHR24221:SF654">
    <property type="entry name" value="ATP-BINDING CASSETTE SUB-FAMILY B MEMBER 6"/>
    <property type="match status" value="1"/>
</dbReference>
<evidence type="ECO:0000256" key="4">
    <source>
        <dbReference type="ARBA" id="ARBA00022840"/>
    </source>
</evidence>
<dbReference type="Gene3D" id="3.40.50.300">
    <property type="entry name" value="P-loop containing nucleotide triphosphate hydrolases"/>
    <property type="match status" value="1"/>
</dbReference>
<dbReference type="RefSeq" id="WP_030035332.1">
    <property type="nucleotide sequence ID" value="NZ_DF384213.1"/>
</dbReference>
<keyword evidence="6 7" id="KW-0472">Membrane</keyword>
<dbReference type="GO" id="GO:0016887">
    <property type="term" value="F:ATP hydrolysis activity"/>
    <property type="evidence" value="ECO:0007669"/>
    <property type="project" value="InterPro"/>
</dbReference>
<dbReference type="CDD" id="cd03228">
    <property type="entry name" value="ABCC_MRP_Like"/>
    <property type="match status" value="1"/>
</dbReference>
<dbReference type="InterPro" id="IPR039421">
    <property type="entry name" value="Type_1_exporter"/>
</dbReference>
<keyword evidence="4" id="KW-0067">ATP-binding</keyword>
<feature type="domain" description="ABC transporter" evidence="8">
    <location>
        <begin position="348"/>
        <end position="585"/>
    </location>
</feature>
<feature type="domain" description="ABC transmembrane type-1" evidence="9">
    <location>
        <begin position="35"/>
        <end position="317"/>
    </location>
</feature>
<keyword evidence="2 7" id="KW-0812">Transmembrane</keyword>
<accession>A0A0S6U6H5</accession>
<protein>
    <submittedName>
        <fullName evidence="10">Uncharacterized protein</fullName>
    </submittedName>
</protein>
<feature type="transmembrane region" description="Helical" evidence="7">
    <location>
        <begin position="68"/>
        <end position="86"/>
    </location>
</feature>
<feature type="transmembrane region" description="Helical" evidence="7">
    <location>
        <begin position="141"/>
        <end position="164"/>
    </location>
</feature>
<feature type="transmembrane region" description="Helical" evidence="7">
    <location>
        <begin position="255"/>
        <end position="279"/>
    </location>
</feature>
<dbReference type="InterPro" id="IPR003439">
    <property type="entry name" value="ABC_transporter-like_ATP-bd"/>
</dbReference>
<dbReference type="Gene3D" id="1.20.1560.10">
    <property type="entry name" value="ABC transporter type 1, transmembrane domain"/>
    <property type="match status" value="1"/>
</dbReference>